<dbReference type="OrthoDB" id="2469114at2"/>
<gene>
    <name evidence="1" type="ORF">EDM56_02765</name>
</gene>
<evidence type="ECO:0000313" key="2">
    <source>
        <dbReference type="Proteomes" id="UP000271031"/>
    </source>
</evidence>
<sequence>MEKPFEAFETELSWQQLSLLADTASYFEDAPKLLSLPAASGETVSVPLTAESLRTMVEQLSEDTPFDKKRFAISWKESGADNGTVAITMPTGEVLEQPTELAHFSLL</sequence>
<keyword evidence="2" id="KW-1185">Reference proteome</keyword>
<organism evidence="1 2">
    <name type="scientific">Brevibacillus fluminis</name>
    <dbReference type="NCBI Taxonomy" id="511487"/>
    <lineage>
        <taxon>Bacteria</taxon>
        <taxon>Bacillati</taxon>
        <taxon>Bacillota</taxon>
        <taxon>Bacilli</taxon>
        <taxon>Bacillales</taxon>
        <taxon>Paenibacillaceae</taxon>
        <taxon>Brevibacillus</taxon>
    </lineage>
</organism>
<evidence type="ECO:0000313" key="1">
    <source>
        <dbReference type="EMBL" id="RNB92045.1"/>
    </source>
</evidence>
<dbReference type="EMBL" id="RHHQ01000004">
    <property type="protein sequence ID" value="RNB92045.1"/>
    <property type="molecule type" value="Genomic_DNA"/>
</dbReference>
<name>A0A3M8DWZ3_9BACL</name>
<dbReference type="AlphaFoldDB" id="A0A3M8DWZ3"/>
<comment type="caution">
    <text evidence="1">The sequence shown here is derived from an EMBL/GenBank/DDBJ whole genome shotgun (WGS) entry which is preliminary data.</text>
</comment>
<reference evidence="1 2" key="1">
    <citation type="submission" date="2018-10" db="EMBL/GenBank/DDBJ databases">
        <title>Phylogenomics of Brevibacillus.</title>
        <authorList>
            <person name="Dunlap C."/>
        </authorList>
    </citation>
    <scope>NUCLEOTIDE SEQUENCE [LARGE SCALE GENOMIC DNA]</scope>
    <source>
        <strain evidence="1 2">JCM 15716</strain>
    </source>
</reference>
<accession>A0A3M8DWZ3</accession>
<dbReference type="RefSeq" id="WP_122916708.1">
    <property type="nucleotide sequence ID" value="NZ_RHHQ01000004.1"/>
</dbReference>
<dbReference type="Proteomes" id="UP000271031">
    <property type="component" value="Unassembled WGS sequence"/>
</dbReference>
<proteinExistence type="predicted"/>
<protein>
    <submittedName>
        <fullName evidence="1">Uncharacterized protein</fullName>
    </submittedName>
</protein>